<dbReference type="GO" id="GO:0003735">
    <property type="term" value="F:structural constituent of ribosome"/>
    <property type="evidence" value="ECO:0007669"/>
    <property type="project" value="TreeGrafter"/>
</dbReference>
<keyword evidence="5" id="KW-0411">Iron-sulfur</keyword>
<sequence length="459" mass="52752">MLSKQSICNALILRHPLVHVCCTKYLTNFLEKSEKREKWQQWWDGRSANHPGKFNLPSVTLPQRFNNSAQLYLQEKDKAIVEVVQEKLTNLLHSRRTCLSLKKPARIPTSKSKFSKRFDDKERFDVLENFPDFEPHKNGWSTEYNWKQIVYDEYIAAAYLVGRTPAVYAVILRVLSEIKKQCPDYIPQSLLDFGSGSGTSVWAANNLWQNDIKQYVCVDSSTEMNRMALFMFSGGDVNQHLPGLFLREHLPISFQNNYDVVIASYALSEMPTEKDRINMMKLLWSKTNRFLVIVETGNFYGYYVIQEARNLFLNGLEGADPKKAKPWTNFKTAAKVFAPCPHEKPCPKLGSPHGCTFSQTYNLPTYVGKYKKENVAKEKFSYVVFDKSGEDLVRWPRVVQTPSRQVKCQHCHLCTLDGTIKHTGVSTSKHGMDLKKIAKTSKQGDCWPISKHDFAKFCS</sequence>
<evidence type="ECO:0000256" key="4">
    <source>
        <dbReference type="ARBA" id="ARBA00023004"/>
    </source>
</evidence>
<keyword evidence="4" id="KW-0408">Iron</keyword>
<organism evidence="8">
    <name type="scientific">Phallusia mammillata</name>
    <dbReference type="NCBI Taxonomy" id="59560"/>
    <lineage>
        <taxon>Eukaryota</taxon>
        <taxon>Metazoa</taxon>
        <taxon>Chordata</taxon>
        <taxon>Tunicata</taxon>
        <taxon>Ascidiacea</taxon>
        <taxon>Phlebobranchia</taxon>
        <taxon>Ascidiidae</taxon>
        <taxon>Phallusia</taxon>
    </lineage>
</organism>
<evidence type="ECO:0000256" key="5">
    <source>
        <dbReference type="ARBA" id="ARBA00023014"/>
    </source>
</evidence>
<evidence type="ECO:0000256" key="6">
    <source>
        <dbReference type="ARBA" id="ARBA00023128"/>
    </source>
</evidence>
<dbReference type="GO" id="GO:0032259">
    <property type="term" value="P:methylation"/>
    <property type="evidence" value="ECO:0007669"/>
    <property type="project" value="UniProtKB-KW"/>
</dbReference>
<dbReference type="SUPFAM" id="SSF53335">
    <property type="entry name" value="S-adenosyl-L-methionine-dependent methyltransferases"/>
    <property type="match status" value="1"/>
</dbReference>
<dbReference type="Pfam" id="PF09243">
    <property type="entry name" value="Rsm22"/>
    <property type="match status" value="1"/>
</dbReference>
<dbReference type="GO" id="GO:0046872">
    <property type="term" value="F:metal ion binding"/>
    <property type="evidence" value="ECO:0007669"/>
    <property type="project" value="UniProtKB-KW"/>
</dbReference>
<evidence type="ECO:0000256" key="1">
    <source>
        <dbReference type="ARBA" id="ARBA00004173"/>
    </source>
</evidence>
<proteinExistence type="evidence at transcript level"/>
<dbReference type="Gene3D" id="3.40.50.150">
    <property type="entry name" value="Vaccinia Virus protein VP39"/>
    <property type="match status" value="1"/>
</dbReference>
<keyword evidence="6" id="KW-0496">Mitochondrion</keyword>
<dbReference type="InterPro" id="IPR015324">
    <property type="entry name" value="Ribosomal_Rsm22-like"/>
</dbReference>
<dbReference type="AlphaFoldDB" id="A0A6F9DKV7"/>
<evidence type="ECO:0000256" key="7">
    <source>
        <dbReference type="ARBA" id="ARBA00045681"/>
    </source>
</evidence>
<keyword evidence="8" id="KW-0489">Methyltransferase</keyword>
<keyword evidence="8" id="KW-0808">Transferase</keyword>
<protein>
    <submittedName>
        <fullName evidence="8">Methyltransferase-like protein 17, mitochondrial</fullName>
    </submittedName>
</protein>
<dbReference type="PANTHER" id="PTHR13184">
    <property type="entry name" value="37S RIBOSOMAL PROTEIN S22"/>
    <property type="match status" value="1"/>
</dbReference>
<dbReference type="GO" id="GO:0051536">
    <property type="term" value="F:iron-sulfur cluster binding"/>
    <property type="evidence" value="ECO:0007669"/>
    <property type="project" value="UniProtKB-KW"/>
</dbReference>
<evidence type="ECO:0000256" key="2">
    <source>
        <dbReference type="ARBA" id="ARBA00022723"/>
    </source>
</evidence>
<keyword evidence="3" id="KW-0809">Transit peptide</keyword>
<dbReference type="EMBL" id="LR787907">
    <property type="protein sequence ID" value="CAB3263769.1"/>
    <property type="molecule type" value="mRNA"/>
</dbReference>
<keyword evidence="2" id="KW-0479">Metal-binding</keyword>
<dbReference type="PANTHER" id="PTHR13184:SF5">
    <property type="entry name" value="METHYLTRANSFERASE-LIKE PROTEIN 17, MITOCHONDRIAL"/>
    <property type="match status" value="1"/>
</dbReference>
<gene>
    <name evidence="8" type="primary">Mettl17</name>
</gene>
<evidence type="ECO:0000313" key="8">
    <source>
        <dbReference type="EMBL" id="CAB3263769.1"/>
    </source>
</evidence>
<comment type="function">
    <text evidence="7">Mitochondrial ribosome (mitoribosome) assembly factor. Binds at the interface of the head and body domains of the mitochondrial small ribosomal subunit (mt-SSU), occluding the mRNA channel and preventing compaction of the head domain towards the body. Probable inactive methyltransferase: retains the characteristic folding and ability to bind S-adenosyl-L-methionine, but it probably lost its methyltransferase activity.</text>
</comment>
<dbReference type="GO" id="GO:0006412">
    <property type="term" value="P:translation"/>
    <property type="evidence" value="ECO:0007669"/>
    <property type="project" value="InterPro"/>
</dbReference>
<comment type="subcellular location">
    <subcellularLocation>
        <location evidence="1">Mitochondrion</location>
    </subcellularLocation>
</comment>
<dbReference type="InterPro" id="IPR052571">
    <property type="entry name" value="Mt_RNA_Methyltransferase"/>
</dbReference>
<accession>A0A6F9DKV7</accession>
<dbReference type="GO" id="GO:0005763">
    <property type="term" value="C:mitochondrial small ribosomal subunit"/>
    <property type="evidence" value="ECO:0007669"/>
    <property type="project" value="TreeGrafter"/>
</dbReference>
<reference evidence="8" key="1">
    <citation type="submission" date="2020-04" db="EMBL/GenBank/DDBJ databases">
        <authorList>
            <person name="Neveu A P."/>
        </authorList>
    </citation>
    <scope>NUCLEOTIDE SEQUENCE</scope>
    <source>
        <tissue evidence="8">Whole embryo</tissue>
    </source>
</reference>
<name>A0A6F9DKV7_9ASCI</name>
<dbReference type="GO" id="GO:0008168">
    <property type="term" value="F:methyltransferase activity"/>
    <property type="evidence" value="ECO:0007669"/>
    <property type="project" value="UniProtKB-KW"/>
</dbReference>
<evidence type="ECO:0000256" key="3">
    <source>
        <dbReference type="ARBA" id="ARBA00022946"/>
    </source>
</evidence>
<dbReference type="InterPro" id="IPR029063">
    <property type="entry name" value="SAM-dependent_MTases_sf"/>
</dbReference>